<evidence type="ECO:0000256" key="1">
    <source>
        <dbReference type="ARBA" id="ARBA00004429"/>
    </source>
</evidence>
<keyword evidence="10" id="KW-1185">Reference proteome</keyword>
<feature type="transmembrane region" description="Helical" evidence="8">
    <location>
        <begin position="94"/>
        <end position="117"/>
    </location>
</feature>
<feature type="transmembrane region" description="Helical" evidence="8">
    <location>
        <begin position="248"/>
        <end position="271"/>
    </location>
</feature>
<keyword evidence="7 8" id="KW-0472">Membrane</keyword>
<dbReference type="NCBIfam" id="TIGR00155">
    <property type="entry name" value="pqiA_fam"/>
    <property type="match status" value="1"/>
</dbReference>
<feature type="transmembrane region" description="Helical" evidence="8">
    <location>
        <begin position="372"/>
        <end position="391"/>
    </location>
</feature>
<organism evidence="9 10">
    <name type="scientific">Veronia pacifica</name>
    <dbReference type="NCBI Taxonomy" id="1080227"/>
    <lineage>
        <taxon>Bacteria</taxon>
        <taxon>Pseudomonadati</taxon>
        <taxon>Pseudomonadota</taxon>
        <taxon>Gammaproteobacteria</taxon>
        <taxon>Vibrionales</taxon>
        <taxon>Vibrionaceae</taxon>
        <taxon>Veronia</taxon>
    </lineage>
</organism>
<feature type="transmembrane region" description="Helical" evidence="8">
    <location>
        <begin position="138"/>
        <end position="155"/>
    </location>
</feature>
<evidence type="ECO:0000256" key="6">
    <source>
        <dbReference type="ARBA" id="ARBA00022989"/>
    </source>
</evidence>
<comment type="similarity">
    <text evidence="2">Belongs to the PqiA family.</text>
</comment>
<gene>
    <name evidence="9" type="ORF">A8L45_18510</name>
</gene>
<dbReference type="PANTHER" id="PTHR30462:SF1">
    <property type="entry name" value="INTERMEMBRANE TRANSPORT PROTEIN YEBS"/>
    <property type="match status" value="1"/>
</dbReference>
<dbReference type="InterPro" id="IPR051800">
    <property type="entry name" value="PqiA-PqiB_transport"/>
</dbReference>
<dbReference type="PANTHER" id="PTHR30462">
    <property type="entry name" value="INTERMEMBRANE TRANSPORT PROTEIN PQIB-RELATED"/>
    <property type="match status" value="1"/>
</dbReference>
<dbReference type="RefSeq" id="WP_068904845.1">
    <property type="nucleotide sequence ID" value="NZ_JBHUIF010000004.1"/>
</dbReference>
<sequence>MHMFRCAGCDTLIEAVPVSPGHVACCPCCGMRLVKGTSLSFSGELALAITALLLFIPAQAFPLIEINLLSQDIEATATQGAVTLLDSFPFVGALVIYTTLLAPLIYLVSVIGANVALWFKQRHWLSVFTRTIHFSRHWVMIDVMLVSLFISAFKMRDFADVTAGAGLISFIALQIVIAVLLTRVTPKRYWDQLSDLTHDGSYTVDAVTGQHTVSCSHCKALQRNNDEQCLRCNTPLSPRINQSLQKTWASLLAATIFMVPANVFTISILLTNGQRLEDTIISGVAGLINQGMTGIAVIIFTASILVPALKIFSLFYILICIHLKRKTGRLHRMRLHRFVKWIGKWSMVDLCVIAMMVSLVDRGQLLDFTPGPAAIAFGLVVVLTMISADSLDSRLIWDEHERK</sequence>
<evidence type="ECO:0000313" key="9">
    <source>
        <dbReference type="EMBL" id="ODA30931.1"/>
    </source>
</evidence>
<evidence type="ECO:0000256" key="8">
    <source>
        <dbReference type="SAM" id="Phobius"/>
    </source>
</evidence>
<dbReference type="STRING" id="1080227.A8L45_18510"/>
<evidence type="ECO:0000256" key="7">
    <source>
        <dbReference type="ARBA" id="ARBA00023136"/>
    </source>
</evidence>
<evidence type="ECO:0000256" key="4">
    <source>
        <dbReference type="ARBA" id="ARBA00022519"/>
    </source>
</evidence>
<name>A0A1C3ECH2_9GAMM</name>
<keyword evidence="5 8" id="KW-0812">Transmembrane</keyword>
<feature type="transmembrane region" description="Helical" evidence="8">
    <location>
        <begin position="342"/>
        <end position="360"/>
    </location>
</feature>
<keyword evidence="6 8" id="KW-1133">Transmembrane helix</keyword>
<dbReference type="AlphaFoldDB" id="A0A1C3ECH2"/>
<evidence type="ECO:0000313" key="10">
    <source>
        <dbReference type="Proteomes" id="UP000094936"/>
    </source>
</evidence>
<proteinExistence type="inferred from homology"/>
<feature type="transmembrane region" description="Helical" evidence="8">
    <location>
        <begin position="45"/>
        <end position="64"/>
    </location>
</feature>
<evidence type="ECO:0000256" key="5">
    <source>
        <dbReference type="ARBA" id="ARBA00022692"/>
    </source>
</evidence>
<comment type="caution">
    <text evidence="9">The sequence shown here is derived from an EMBL/GenBank/DDBJ whole genome shotgun (WGS) entry which is preliminary data.</text>
</comment>
<feature type="transmembrane region" description="Helical" evidence="8">
    <location>
        <begin position="161"/>
        <end position="181"/>
    </location>
</feature>
<dbReference type="InterPro" id="IPR007498">
    <property type="entry name" value="PqiA-like"/>
</dbReference>
<protein>
    <submittedName>
        <fullName evidence="9">Paraquat-inducible protein A</fullName>
    </submittedName>
</protein>
<keyword evidence="4" id="KW-0997">Cell inner membrane</keyword>
<dbReference type="OrthoDB" id="9800207at2"/>
<dbReference type="Pfam" id="PF04403">
    <property type="entry name" value="PqiA"/>
    <property type="match status" value="2"/>
</dbReference>
<evidence type="ECO:0000256" key="3">
    <source>
        <dbReference type="ARBA" id="ARBA00022475"/>
    </source>
</evidence>
<dbReference type="GO" id="GO:0005886">
    <property type="term" value="C:plasma membrane"/>
    <property type="evidence" value="ECO:0007669"/>
    <property type="project" value="UniProtKB-SubCell"/>
</dbReference>
<accession>A0A1C3ECH2</accession>
<dbReference type="InterPro" id="IPR005219">
    <property type="entry name" value="PqiA-like_proteobact"/>
</dbReference>
<keyword evidence="3" id="KW-1003">Cell membrane</keyword>
<dbReference type="EMBL" id="LYBM01000043">
    <property type="protein sequence ID" value="ODA30931.1"/>
    <property type="molecule type" value="Genomic_DNA"/>
</dbReference>
<feature type="transmembrane region" description="Helical" evidence="8">
    <location>
        <begin position="291"/>
        <end position="321"/>
    </location>
</feature>
<evidence type="ECO:0000256" key="2">
    <source>
        <dbReference type="ARBA" id="ARBA00007555"/>
    </source>
</evidence>
<reference evidence="9 10" key="1">
    <citation type="submission" date="2016-05" db="EMBL/GenBank/DDBJ databases">
        <title>Genomic Taxonomy of the Vibrionaceae.</title>
        <authorList>
            <person name="Gomez-Gil B."/>
            <person name="Enciso-Ibarra J."/>
        </authorList>
    </citation>
    <scope>NUCLEOTIDE SEQUENCE [LARGE SCALE GENOMIC DNA]</scope>
    <source>
        <strain evidence="9 10">CAIM 1920</strain>
    </source>
</reference>
<dbReference type="Proteomes" id="UP000094936">
    <property type="component" value="Unassembled WGS sequence"/>
</dbReference>
<comment type="subcellular location">
    <subcellularLocation>
        <location evidence="1">Cell inner membrane</location>
        <topology evidence="1">Multi-pass membrane protein</topology>
    </subcellularLocation>
</comment>